<dbReference type="Proteomes" id="UP001163046">
    <property type="component" value="Unassembled WGS sequence"/>
</dbReference>
<protein>
    <submittedName>
        <fullName evidence="2">Uncharacterized protein</fullName>
    </submittedName>
</protein>
<keyword evidence="3" id="KW-1185">Reference proteome</keyword>
<gene>
    <name evidence="2" type="ORF">OS493_004922</name>
</gene>
<dbReference type="AlphaFoldDB" id="A0A9W9Z578"/>
<accession>A0A9W9Z578</accession>
<dbReference type="EMBL" id="MU826827">
    <property type="protein sequence ID" value="KAJ7374584.1"/>
    <property type="molecule type" value="Genomic_DNA"/>
</dbReference>
<sequence length="298" mass="33662">MRSGNRGRINSSAASSNFKMAACDGDSEHSGDSSVLLCIGEPFLGSLTNLDGFGKIRGRCTNPVHNCSCYVRFEHQLSFACLNCQGLCPAFSHALQSHSAQQQVLLHQLRNRLQEYENDQNTEAMSKAHAIEDLHGRLKTNVESIQQLNQQLNSLNKENLRQRHIIDREAAARKSLQLQLESRDQTVMALKAQVESYKFAEVPHRDTDNIMDAYGLNGLNDSAYSSIDKGLQKPAQKDKMRSIMRKEMDKAGVKDPQVLDKSYWIQRVGELSIQLQQSSEYWAQKVRDLTTQMDNEET</sequence>
<organism evidence="2 3">
    <name type="scientific">Desmophyllum pertusum</name>
    <dbReference type="NCBI Taxonomy" id="174260"/>
    <lineage>
        <taxon>Eukaryota</taxon>
        <taxon>Metazoa</taxon>
        <taxon>Cnidaria</taxon>
        <taxon>Anthozoa</taxon>
        <taxon>Hexacorallia</taxon>
        <taxon>Scleractinia</taxon>
        <taxon>Caryophylliina</taxon>
        <taxon>Caryophylliidae</taxon>
        <taxon>Desmophyllum</taxon>
    </lineage>
</organism>
<feature type="coiled-coil region" evidence="1">
    <location>
        <begin position="99"/>
        <end position="165"/>
    </location>
</feature>
<dbReference type="OrthoDB" id="6350415at2759"/>
<evidence type="ECO:0000256" key="1">
    <source>
        <dbReference type="SAM" id="Coils"/>
    </source>
</evidence>
<name>A0A9W9Z578_9CNID</name>
<evidence type="ECO:0000313" key="3">
    <source>
        <dbReference type="Proteomes" id="UP001163046"/>
    </source>
</evidence>
<comment type="caution">
    <text evidence="2">The sequence shown here is derived from an EMBL/GenBank/DDBJ whole genome shotgun (WGS) entry which is preliminary data.</text>
</comment>
<keyword evidence="1" id="KW-0175">Coiled coil</keyword>
<proteinExistence type="predicted"/>
<evidence type="ECO:0000313" key="2">
    <source>
        <dbReference type="EMBL" id="KAJ7374584.1"/>
    </source>
</evidence>
<reference evidence="2" key="1">
    <citation type="submission" date="2023-01" db="EMBL/GenBank/DDBJ databases">
        <title>Genome assembly of the deep-sea coral Lophelia pertusa.</title>
        <authorList>
            <person name="Herrera S."/>
            <person name="Cordes E."/>
        </authorList>
    </citation>
    <scope>NUCLEOTIDE SEQUENCE</scope>
    <source>
        <strain evidence="2">USNM1676648</strain>
        <tissue evidence="2">Polyp</tissue>
    </source>
</reference>